<name>A0AAD9G5K7_9STRA</name>
<gene>
    <name evidence="3" type="ORF">P3T76_012240</name>
</gene>
<evidence type="ECO:0000256" key="1">
    <source>
        <dbReference type="SAM" id="Phobius"/>
    </source>
</evidence>
<sequence length="126" mass="13466">MRFSLCLLLLVAFTVVCTDATRVGSTPDSKKMEVKKALNRLRRVHKEERIVPPVAAYYYALHSTPSASTQSSQILHAVEDNTPLPKAAKAVIAVVSVGLITGAIIGTVMLTKMLNKAILSTGSDAS</sequence>
<organism evidence="3 4">
    <name type="scientific">Phytophthora citrophthora</name>
    <dbReference type="NCBI Taxonomy" id="4793"/>
    <lineage>
        <taxon>Eukaryota</taxon>
        <taxon>Sar</taxon>
        <taxon>Stramenopiles</taxon>
        <taxon>Oomycota</taxon>
        <taxon>Peronosporomycetes</taxon>
        <taxon>Peronosporales</taxon>
        <taxon>Peronosporaceae</taxon>
        <taxon>Phytophthora</taxon>
    </lineage>
</organism>
<proteinExistence type="predicted"/>
<keyword evidence="1" id="KW-0812">Transmembrane</keyword>
<feature type="transmembrane region" description="Helical" evidence="1">
    <location>
        <begin position="90"/>
        <end position="110"/>
    </location>
</feature>
<keyword evidence="2" id="KW-0732">Signal</keyword>
<evidence type="ECO:0000313" key="4">
    <source>
        <dbReference type="Proteomes" id="UP001259832"/>
    </source>
</evidence>
<feature type="signal peptide" evidence="2">
    <location>
        <begin position="1"/>
        <end position="20"/>
    </location>
</feature>
<evidence type="ECO:0008006" key="5">
    <source>
        <dbReference type="Google" id="ProtNLM"/>
    </source>
</evidence>
<keyword evidence="1" id="KW-0472">Membrane</keyword>
<keyword evidence="4" id="KW-1185">Reference proteome</keyword>
<dbReference type="EMBL" id="JASMQC010000030">
    <property type="protein sequence ID" value="KAK1932246.1"/>
    <property type="molecule type" value="Genomic_DNA"/>
</dbReference>
<evidence type="ECO:0000256" key="2">
    <source>
        <dbReference type="SAM" id="SignalP"/>
    </source>
</evidence>
<feature type="chain" id="PRO_5041947062" description="RxLR effector protein" evidence="2">
    <location>
        <begin position="21"/>
        <end position="126"/>
    </location>
</feature>
<keyword evidence="1" id="KW-1133">Transmembrane helix</keyword>
<dbReference type="AlphaFoldDB" id="A0AAD9G5K7"/>
<protein>
    <recommendedName>
        <fullName evidence="5">RxLR effector protein</fullName>
    </recommendedName>
</protein>
<accession>A0AAD9G5K7</accession>
<evidence type="ECO:0000313" key="3">
    <source>
        <dbReference type="EMBL" id="KAK1932246.1"/>
    </source>
</evidence>
<comment type="caution">
    <text evidence="3">The sequence shown here is derived from an EMBL/GenBank/DDBJ whole genome shotgun (WGS) entry which is preliminary data.</text>
</comment>
<dbReference type="Proteomes" id="UP001259832">
    <property type="component" value="Unassembled WGS sequence"/>
</dbReference>
<reference evidence="3" key="1">
    <citation type="submission" date="2023-08" db="EMBL/GenBank/DDBJ databases">
        <title>Reference Genome Resource for the Citrus Pathogen Phytophthora citrophthora.</title>
        <authorList>
            <person name="Moller H."/>
            <person name="Coetzee B."/>
            <person name="Rose L.J."/>
            <person name="Van Niekerk J.M."/>
        </authorList>
    </citation>
    <scope>NUCLEOTIDE SEQUENCE</scope>
    <source>
        <strain evidence="3">STE-U-9442</strain>
    </source>
</reference>